<dbReference type="InterPro" id="IPR013653">
    <property type="entry name" value="GCN5-like_dom"/>
</dbReference>
<organism evidence="2 3">
    <name type="scientific">Hydrogenophaga intermedia</name>
    <dbReference type="NCBI Taxonomy" id="65786"/>
    <lineage>
        <taxon>Bacteria</taxon>
        <taxon>Pseudomonadati</taxon>
        <taxon>Pseudomonadota</taxon>
        <taxon>Betaproteobacteria</taxon>
        <taxon>Burkholderiales</taxon>
        <taxon>Comamonadaceae</taxon>
        <taxon>Hydrogenophaga</taxon>
    </lineage>
</organism>
<name>A0A1L1PJG7_HYDIT</name>
<gene>
    <name evidence="2" type="ORF">BN948_04584</name>
</gene>
<dbReference type="SUPFAM" id="SSF55729">
    <property type="entry name" value="Acyl-CoA N-acyltransferases (Nat)"/>
    <property type="match status" value="1"/>
</dbReference>
<accession>A0A1L1PJG7</accession>
<dbReference type="InterPro" id="IPR016181">
    <property type="entry name" value="Acyl_CoA_acyltransferase"/>
</dbReference>
<keyword evidence="3" id="KW-1185">Reference proteome</keyword>
<evidence type="ECO:0000313" key="3">
    <source>
        <dbReference type="Proteomes" id="UP000028878"/>
    </source>
</evidence>
<dbReference type="Gene3D" id="3.40.630.30">
    <property type="match status" value="1"/>
</dbReference>
<dbReference type="GO" id="GO:0016747">
    <property type="term" value="F:acyltransferase activity, transferring groups other than amino-acyl groups"/>
    <property type="evidence" value="ECO:0007669"/>
    <property type="project" value="InterPro"/>
</dbReference>
<keyword evidence="2" id="KW-0808">Transferase</keyword>
<reference evidence="3" key="1">
    <citation type="submission" date="2014-11" db="EMBL/GenBank/DDBJ databases">
        <title>Draft genome sequence of Hydrogenophaga intermedia S1.</title>
        <authorList>
            <person name="Gan H.M."/>
            <person name="Chew T.H."/>
            <person name="Stolz A."/>
        </authorList>
    </citation>
    <scope>NUCLEOTIDE SEQUENCE [LARGE SCALE GENOMIC DNA]</scope>
    <source>
        <strain evidence="3">S1</strain>
    </source>
</reference>
<dbReference type="PROSITE" id="PS51186">
    <property type="entry name" value="GNAT"/>
    <property type="match status" value="1"/>
</dbReference>
<dbReference type="RefSeq" id="WP_009515357.1">
    <property type="nucleotide sequence ID" value="NZ_CCAE010000067.1"/>
</dbReference>
<dbReference type="CDD" id="cd04301">
    <property type="entry name" value="NAT_SF"/>
    <property type="match status" value="1"/>
</dbReference>
<dbReference type="Proteomes" id="UP000028878">
    <property type="component" value="Unassembled WGS sequence"/>
</dbReference>
<dbReference type="EMBL" id="CCAE010000067">
    <property type="protein sequence ID" value="CDN90142.1"/>
    <property type="molecule type" value="Genomic_DNA"/>
</dbReference>
<feature type="domain" description="N-acetyltransferase" evidence="1">
    <location>
        <begin position="86"/>
        <end position="227"/>
    </location>
</feature>
<dbReference type="AlphaFoldDB" id="A0A1L1PJG7"/>
<evidence type="ECO:0000259" key="1">
    <source>
        <dbReference type="PROSITE" id="PS51186"/>
    </source>
</evidence>
<sequence length="227" mass="24088">MHPLDRPVWASLTGAHAGLSVGGALARRYQPDVNRFAATPDDSPEALAALAALLAPGDNVFLAQVPDLMVPPGLRIVKQGTCVQMLATRDLRDEGGANELLRLGEPDAAEMLALATLTEPGPFLPRTHVMGDFLGVRQGGRLLAMAGERFRVPGYAEVSGVCTHPDARGMGLARRLSAAIAARIQARGEQPFLHAWDTNVAAIKLYEALGFRLRSTVNVAVLERAAG</sequence>
<dbReference type="Pfam" id="PF08445">
    <property type="entry name" value="FR47"/>
    <property type="match status" value="1"/>
</dbReference>
<proteinExistence type="predicted"/>
<evidence type="ECO:0000313" key="2">
    <source>
        <dbReference type="EMBL" id="CDN90142.1"/>
    </source>
</evidence>
<protein>
    <submittedName>
        <fullName evidence="2">GCN5-like N-acetyltransferase</fullName>
    </submittedName>
</protein>
<dbReference type="InterPro" id="IPR000182">
    <property type="entry name" value="GNAT_dom"/>
</dbReference>